<sequence length="672" mass="76723">MPAQVCEVCRSIFPRFWSEDLDGQGFPRGPYVKLQPYRSMEAAAARGCQLCRILLASTDVSFLDDWTLEKIVVTLSRGIMDAHQGLCLAIANDDISHTTFYRVPEPWSDFPPMQIDDPVDNIQLIKTWIQECRETHDICLTNLENFLPTRLLDVGAFKTGEDIRLVALNLDDYSSTNFQPEYVALSHCWGPPELRPITTTKANLKERMARISMSDLSNTFQDAVRTTRQIGERYLWIDSLCIIQDDIDDWAREAALMADVYGNAYCTLAALSSKNSTEGCHVVPKIQESIATFVELDYEDDNYGPYRIRVFQDEPLEWHEQYGDNPFRHRDYGSADAPLRSRAWTLQERELSRRNIHFGRYQLLWECYELKATAQLPWHHKKPQDDFEMWPIRNELDEILAPSGPVASRDRWYELMEDYSFRALTQETDKLPALSGLARYYQDIFSGSKYIAGIWSTHLPAALLWRNVYGTIQKSSTYIAPTWSWASARGRISYESQRLRDSGGVIEDRDEEEPSDVDFGSLHVEKMHAVPRYTDVYGAIKGASLVLGGALLVEIDPAPQVRDFEHDYSRGVKAVLAKDSRTVGLLYPDAVEELQYSGRLFCLHIRGESHATQVAQPSGLYPSGDVRASDLVMGLILEEDLEEANCYRRIGLARWVKRSLFRDCPSSSVTLI</sequence>
<dbReference type="InterPro" id="IPR010730">
    <property type="entry name" value="HET"/>
</dbReference>
<proteinExistence type="predicted"/>
<comment type="caution">
    <text evidence="2">The sequence shown here is derived from an EMBL/GenBank/DDBJ whole genome shotgun (WGS) entry which is preliminary data.</text>
</comment>
<dbReference type="Pfam" id="PF06985">
    <property type="entry name" value="HET"/>
    <property type="match status" value="1"/>
</dbReference>
<evidence type="ECO:0000259" key="1">
    <source>
        <dbReference type="Pfam" id="PF06985"/>
    </source>
</evidence>
<feature type="domain" description="Heterokaryon incompatibility" evidence="1">
    <location>
        <begin position="182"/>
        <end position="348"/>
    </location>
</feature>
<gene>
    <name evidence="2" type="ORF">PVAG01_03208</name>
</gene>
<name>A0ABR4PSS1_9HELO</name>
<reference evidence="2 3" key="1">
    <citation type="submission" date="2024-06" db="EMBL/GenBank/DDBJ databases">
        <title>Complete genome of Phlyctema vagabunda strain 19-DSS-EL-015.</title>
        <authorList>
            <person name="Fiorenzani C."/>
        </authorList>
    </citation>
    <scope>NUCLEOTIDE SEQUENCE [LARGE SCALE GENOMIC DNA]</scope>
    <source>
        <strain evidence="2 3">19-DSS-EL-015</strain>
    </source>
</reference>
<accession>A0ABR4PSS1</accession>
<organism evidence="2 3">
    <name type="scientific">Phlyctema vagabunda</name>
    <dbReference type="NCBI Taxonomy" id="108571"/>
    <lineage>
        <taxon>Eukaryota</taxon>
        <taxon>Fungi</taxon>
        <taxon>Dikarya</taxon>
        <taxon>Ascomycota</taxon>
        <taxon>Pezizomycotina</taxon>
        <taxon>Leotiomycetes</taxon>
        <taxon>Helotiales</taxon>
        <taxon>Dermateaceae</taxon>
        <taxon>Phlyctema</taxon>
    </lineage>
</organism>
<dbReference type="PANTHER" id="PTHR33112:SF16">
    <property type="entry name" value="HETEROKARYON INCOMPATIBILITY DOMAIN-CONTAINING PROTEIN"/>
    <property type="match status" value="1"/>
</dbReference>
<dbReference type="PANTHER" id="PTHR33112">
    <property type="entry name" value="DOMAIN PROTEIN, PUTATIVE-RELATED"/>
    <property type="match status" value="1"/>
</dbReference>
<evidence type="ECO:0000313" key="2">
    <source>
        <dbReference type="EMBL" id="KAL3426417.1"/>
    </source>
</evidence>
<dbReference type="EMBL" id="JBFCZG010000002">
    <property type="protein sequence ID" value="KAL3426417.1"/>
    <property type="molecule type" value="Genomic_DNA"/>
</dbReference>
<dbReference type="Proteomes" id="UP001629113">
    <property type="component" value="Unassembled WGS sequence"/>
</dbReference>
<protein>
    <submittedName>
        <fullName evidence="2">Heterokaryon incompatibility protein</fullName>
    </submittedName>
</protein>
<keyword evidence="3" id="KW-1185">Reference proteome</keyword>
<evidence type="ECO:0000313" key="3">
    <source>
        <dbReference type="Proteomes" id="UP001629113"/>
    </source>
</evidence>